<dbReference type="InterPro" id="IPR010106">
    <property type="entry name" value="RpnA"/>
</dbReference>
<dbReference type="KEGG" id="dpf:ON006_15220"/>
<dbReference type="Proteomes" id="UP001164653">
    <property type="component" value="Chromosome"/>
</dbReference>
<evidence type="ECO:0000313" key="2">
    <source>
        <dbReference type="Proteomes" id="UP001164653"/>
    </source>
</evidence>
<reference evidence="1" key="1">
    <citation type="submission" date="2022-11" db="EMBL/GenBank/DDBJ databases">
        <title>Dyadobacter pollutisoli sp. nov., isolated from plastic dumped soil.</title>
        <authorList>
            <person name="Kim J.M."/>
            <person name="Kim K.R."/>
            <person name="Lee J.K."/>
            <person name="Hao L."/>
            <person name="Jeon C.O."/>
        </authorList>
    </citation>
    <scope>NUCLEOTIDE SEQUENCE</scope>
    <source>
        <strain evidence="1">U1</strain>
    </source>
</reference>
<dbReference type="PANTHER" id="PTHR41317:SF1">
    <property type="entry name" value="PD-(D_E)XK NUCLEASE FAMILY TRANSPOSASE"/>
    <property type="match status" value="1"/>
</dbReference>
<keyword evidence="2" id="KW-1185">Reference proteome</keyword>
<sequence>MQEYTIGRFIDPFTDFGFKRLFGSEPHKELLIDFLNQLFLGERHIVDLVYSKNEHVGQLLEDRRAIFDLFCTGLDGEQFIIEVQRLRQQYFKDRCVYYTSSLIREQTPAGVHRWDYRLKPVYLIGLMDFTFEDSLPDQYLHKIQLTRLGTGEVFYDKLGYTFIEMPKFSKTESELVTELDNWFFLLKNLSKLDKIPVFLRKPVFSKLFNIAEVCKLNKAEKMAYDASLKYKWDWANSLDYIQKEGFEKGVQEGMEKGIEQGIAEGKLEEKMTVARSMKKKGLSNSLIAELLELSVDEVERLEA</sequence>
<dbReference type="EMBL" id="CP112998">
    <property type="protein sequence ID" value="WAC15284.1"/>
    <property type="molecule type" value="Genomic_DNA"/>
</dbReference>
<dbReference type="RefSeq" id="WP_244823073.1">
    <property type="nucleotide sequence ID" value="NZ_CP112998.1"/>
</dbReference>
<accession>A0A9E8SPE5</accession>
<gene>
    <name evidence="1" type="ORF">ON006_15220</name>
</gene>
<name>A0A9E8SPE5_9BACT</name>
<dbReference type="AlphaFoldDB" id="A0A9E8SPE5"/>
<dbReference type="PANTHER" id="PTHR41317">
    <property type="entry name" value="PD-(D_E)XK NUCLEASE FAMILY TRANSPOSASE"/>
    <property type="match status" value="1"/>
</dbReference>
<protein>
    <submittedName>
        <fullName evidence="1">Rpn family recombination-promoting nuclease/putative transposase</fullName>
    </submittedName>
</protein>
<proteinExistence type="predicted"/>
<organism evidence="1 2">
    <name type="scientific">Dyadobacter pollutisoli</name>
    <dbReference type="NCBI Taxonomy" id="2910158"/>
    <lineage>
        <taxon>Bacteria</taxon>
        <taxon>Pseudomonadati</taxon>
        <taxon>Bacteroidota</taxon>
        <taxon>Cytophagia</taxon>
        <taxon>Cytophagales</taxon>
        <taxon>Spirosomataceae</taxon>
        <taxon>Dyadobacter</taxon>
    </lineage>
</organism>
<dbReference type="NCBIfam" id="TIGR01784">
    <property type="entry name" value="T_den_put_tspse"/>
    <property type="match status" value="1"/>
</dbReference>
<evidence type="ECO:0000313" key="1">
    <source>
        <dbReference type="EMBL" id="WAC15284.1"/>
    </source>
</evidence>
<dbReference type="Pfam" id="PF12784">
    <property type="entry name" value="PDDEXK_2"/>
    <property type="match status" value="1"/>
</dbReference>